<keyword evidence="6" id="KW-1185">Reference proteome</keyword>
<evidence type="ECO:0000256" key="2">
    <source>
        <dbReference type="ARBA" id="ARBA00023315"/>
    </source>
</evidence>
<feature type="domain" description="N-acetyltransferase" evidence="4">
    <location>
        <begin position="1"/>
        <end position="162"/>
    </location>
</feature>
<keyword evidence="2" id="KW-0012">Acyltransferase</keyword>
<keyword evidence="1" id="KW-0808">Transferase</keyword>
<dbReference type="PROSITE" id="PS51186">
    <property type="entry name" value="GNAT"/>
    <property type="match status" value="1"/>
</dbReference>
<feature type="region of interest" description="Disordered" evidence="3">
    <location>
        <begin position="167"/>
        <end position="219"/>
    </location>
</feature>
<dbReference type="GO" id="GO:0016747">
    <property type="term" value="F:acyltransferase activity, transferring groups other than amino-acyl groups"/>
    <property type="evidence" value="ECO:0007669"/>
    <property type="project" value="InterPro"/>
</dbReference>
<evidence type="ECO:0000313" key="6">
    <source>
        <dbReference type="Proteomes" id="UP000694501"/>
    </source>
</evidence>
<accession>A0A949N4B5</accession>
<proteinExistence type="predicted"/>
<feature type="compositionally biased region" description="Low complexity" evidence="3">
    <location>
        <begin position="167"/>
        <end position="193"/>
    </location>
</feature>
<sequence>MELRQLNEELLQELQEAAVRDADPGEVMPPVGGPPGWTRRRREAFVQFHRERALAPDPVEVTFAILHEHTVVGAARLERLPDEPGSVELGVWLGRSVRGRGMAHKVLLGLMEEARSLGFRHVVASTTTGNTAAQRALAALGADLTPVGATTVTAILLLVPADTSAGTANARSAAGTGRAAGLPPRQAPVARATGGPGPGRCGRAGPAAAPAWGARRGAC</sequence>
<evidence type="ECO:0000256" key="3">
    <source>
        <dbReference type="SAM" id="MobiDB-lite"/>
    </source>
</evidence>
<reference evidence="5" key="1">
    <citation type="submission" date="2021-06" db="EMBL/GenBank/DDBJ databases">
        <title>Sequencing of actinobacteria type strains.</title>
        <authorList>
            <person name="Nguyen G.-S."/>
            <person name="Wentzel A."/>
        </authorList>
    </citation>
    <scope>NUCLEOTIDE SEQUENCE</scope>
    <source>
        <strain evidence="5">P38-E01</strain>
    </source>
</reference>
<evidence type="ECO:0000256" key="1">
    <source>
        <dbReference type="ARBA" id="ARBA00022679"/>
    </source>
</evidence>
<dbReference type="CDD" id="cd04301">
    <property type="entry name" value="NAT_SF"/>
    <property type="match status" value="1"/>
</dbReference>
<evidence type="ECO:0000313" key="5">
    <source>
        <dbReference type="EMBL" id="MBU7597739.1"/>
    </source>
</evidence>
<protein>
    <submittedName>
        <fullName evidence="5">GNAT family N-acetyltransferase</fullName>
    </submittedName>
</protein>
<organism evidence="5 6">
    <name type="scientific">Streptomyces tardus</name>
    <dbReference type="NCBI Taxonomy" id="2780544"/>
    <lineage>
        <taxon>Bacteria</taxon>
        <taxon>Bacillati</taxon>
        <taxon>Actinomycetota</taxon>
        <taxon>Actinomycetes</taxon>
        <taxon>Kitasatosporales</taxon>
        <taxon>Streptomycetaceae</taxon>
        <taxon>Streptomyces</taxon>
    </lineage>
</organism>
<dbReference type="Pfam" id="PF13302">
    <property type="entry name" value="Acetyltransf_3"/>
    <property type="match status" value="1"/>
</dbReference>
<name>A0A949N4B5_9ACTN</name>
<feature type="compositionally biased region" description="Low complexity" evidence="3">
    <location>
        <begin position="203"/>
        <end position="219"/>
    </location>
</feature>
<evidence type="ECO:0000259" key="4">
    <source>
        <dbReference type="PROSITE" id="PS51186"/>
    </source>
</evidence>
<dbReference type="RefSeq" id="WP_216814904.1">
    <property type="nucleotide sequence ID" value="NZ_JAELVF020000001.1"/>
</dbReference>
<dbReference type="EMBL" id="JAELVF020000001">
    <property type="protein sequence ID" value="MBU7597739.1"/>
    <property type="molecule type" value="Genomic_DNA"/>
</dbReference>
<dbReference type="AlphaFoldDB" id="A0A949N4B5"/>
<dbReference type="InterPro" id="IPR000182">
    <property type="entry name" value="GNAT_dom"/>
</dbReference>
<dbReference type="Proteomes" id="UP000694501">
    <property type="component" value="Unassembled WGS sequence"/>
</dbReference>
<gene>
    <name evidence="5" type="ORF">JGS22_008935</name>
</gene>
<dbReference type="InterPro" id="IPR050832">
    <property type="entry name" value="Bact_Acetyltransf"/>
</dbReference>
<comment type="caution">
    <text evidence="5">The sequence shown here is derived from an EMBL/GenBank/DDBJ whole genome shotgun (WGS) entry which is preliminary data.</text>
</comment>
<dbReference type="PANTHER" id="PTHR43877">
    <property type="entry name" value="AMINOALKYLPHOSPHONATE N-ACETYLTRANSFERASE-RELATED-RELATED"/>
    <property type="match status" value="1"/>
</dbReference>